<dbReference type="GeneID" id="65406761"/>
<keyword evidence="3" id="KW-1185">Reference proteome</keyword>
<evidence type="ECO:0000256" key="1">
    <source>
        <dbReference type="SAM" id="MobiDB-lite"/>
    </source>
</evidence>
<dbReference type="Proteomes" id="UP000318667">
    <property type="component" value="Unassembled WGS sequence"/>
</dbReference>
<accession>A0A562JM79</accession>
<proteinExistence type="predicted"/>
<protein>
    <submittedName>
        <fullName evidence="2">Uncharacterized protein</fullName>
    </submittedName>
</protein>
<dbReference type="OrthoDB" id="2928004at2"/>
<dbReference type="EMBL" id="VLKI01000012">
    <property type="protein sequence ID" value="TWH84034.1"/>
    <property type="molecule type" value="Genomic_DNA"/>
</dbReference>
<sequence>MKKQDENKEKPKNSLTEEQQLINEFGKHEGGQPIPQPKDYDEIEY</sequence>
<organism evidence="2 3">
    <name type="scientific">Cytobacillus oceanisediminis</name>
    <dbReference type="NCBI Taxonomy" id="665099"/>
    <lineage>
        <taxon>Bacteria</taxon>
        <taxon>Bacillati</taxon>
        <taxon>Bacillota</taxon>
        <taxon>Bacilli</taxon>
        <taxon>Bacillales</taxon>
        <taxon>Bacillaceae</taxon>
        <taxon>Cytobacillus</taxon>
    </lineage>
</organism>
<dbReference type="AlphaFoldDB" id="A0A562JM79"/>
<reference evidence="2 3" key="1">
    <citation type="journal article" date="2015" name="Stand. Genomic Sci.">
        <title>Genomic Encyclopedia of Bacterial and Archaeal Type Strains, Phase III: the genomes of soil and plant-associated and newly described type strains.</title>
        <authorList>
            <person name="Whitman W.B."/>
            <person name="Woyke T."/>
            <person name="Klenk H.P."/>
            <person name="Zhou Y."/>
            <person name="Lilburn T.G."/>
            <person name="Beck B.J."/>
            <person name="De Vos P."/>
            <person name="Vandamme P."/>
            <person name="Eisen J.A."/>
            <person name="Garrity G."/>
            <person name="Hugenholtz P."/>
            <person name="Kyrpides N.C."/>
        </authorList>
    </citation>
    <scope>NUCLEOTIDE SEQUENCE [LARGE SCALE GENOMIC DNA]</scope>
    <source>
        <strain evidence="2 3">CGMCC 1.10115</strain>
    </source>
</reference>
<comment type="caution">
    <text evidence="2">The sequence shown here is derived from an EMBL/GenBank/DDBJ whole genome shotgun (WGS) entry which is preliminary data.</text>
</comment>
<feature type="region of interest" description="Disordered" evidence="1">
    <location>
        <begin position="1"/>
        <end position="45"/>
    </location>
</feature>
<gene>
    <name evidence="2" type="ORF">IQ19_03698</name>
</gene>
<name>A0A562JM79_9BACI</name>
<evidence type="ECO:0000313" key="3">
    <source>
        <dbReference type="Proteomes" id="UP000318667"/>
    </source>
</evidence>
<dbReference type="RefSeq" id="WP_158638851.1">
    <property type="nucleotide sequence ID" value="NZ_CBCSDC010000022.1"/>
</dbReference>
<evidence type="ECO:0000313" key="2">
    <source>
        <dbReference type="EMBL" id="TWH84034.1"/>
    </source>
</evidence>
<feature type="compositionally biased region" description="Polar residues" evidence="1">
    <location>
        <begin position="13"/>
        <end position="22"/>
    </location>
</feature>
<feature type="compositionally biased region" description="Basic and acidic residues" evidence="1">
    <location>
        <begin position="1"/>
        <end position="12"/>
    </location>
</feature>